<feature type="domain" description="Dihydroneopterin aldolase/epimerase" evidence="9">
    <location>
        <begin position="12"/>
        <end position="125"/>
    </location>
</feature>
<dbReference type="FunFam" id="3.30.1130.10:FF:000003">
    <property type="entry name" value="7,8-dihydroneopterin aldolase"/>
    <property type="match status" value="1"/>
</dbReference>
<dbReference type="EMBL" id="JBDFQZ010000009">
    <property type="protein sequence ID" value="KAK9691459.1"/>
    <property type="molecule type" value="Genomic_DNA"/>
</dbReference>
<dbReference type="InterPro" id="IPR006156">
    <property type="entry name" value="Dihydroneopterin_aldolase"/>
</dbReference>
<evidence type="ECO:0000259" key="9">
    <source>
        <dbReference type="SMART" id="SM00905"/>
    </source>
</evidence>
<sequence length="133" mass="14874">MDSNQPPIGDKLILSGLTFYGFHGVKPEERTLGQRFVVDVDAWSDLQLPGISDRVADTIDYTQIFSIVKEVVEGPPHNLLESIAHHIASKTLAKFVQVSAVRVKVKKPHVPVHGQMDYLGIEIFRTRRVEAES</sequence>
<reference evidence="10 11" key="1">
    <citation type="submission" date="2024-03" db="EMBL/GenBank/DDBJ databases">
        <title>WGS assembly of Saponaria officinalis var. Norfolk2.</title>
        <authorList>
            <person name="Jenkins J."/>
            <person name="Shu S."/>
            <person name="Grimwood J."/>
            <person name="Barry K."/>
            <person name="Goodstein D."/>
            <person name="Schmutz J."/>
            <person name="Leebens-Mack J."/>
            <person name="Osbourn A."/>
        </authorList>
    </citation>
    <scope>NUCLEOTIDE SEQUENCE [LARGE SCALE GENOMIC DNA]</scope>
    <source>
        <strain evidence="11">cv. Norfolk2</strain>
        <strain evidence="10">JIC</strain>
        <tissue evidence="10">Leaf</tissue>
    </source>
</reference>
<dbReference type="SMART" id="SM00905">
    <property type="entry name" value="FolB"/>
    <property type="match status" value="1"/>
</dbReference>
<dbReference type="PANTHER" id="PTHR42844:SF1">
    <property type="entry name" value="DIHYDRONEOPTERIN ALDOLASE 1-RELATED"/>
    <property type="match status" value="1"/>
</dbReference>
<protein>
    <recommendedName>
        <fullName evidence="8">7,8-dihydroneopterin aldolase</fullName>
        <ecNumber evidence="8">4.1.2.25</ecNumber>
    </recommendedName>
</protein>
<dbReference type="EC" id="4.1.2.25" evidence="8"/>
<dbReference type="InterPro" id="IPR006157">
    <property type="entry name" value="FolB_dom"/>
</dbReference>
<dbReference type="NCBIfam" id="TIGR00525">
    <property type="entry name" value="folB"/>
    <property type="match status" value="1"/>
</dbReference>
<comment type="function">
    <text evidence="8">Catalyzes the conversion of 7,8-dihydroneopterin to 6-hydroxymethyl-7,8-dihydropterin.</text>
</comment>
<dbReference type="PANTHER" id="PTHR42844">
    <property type="entry name" value="DIHYDRONEOPTERIN ALDOLASE 1-RELATED"/>
    <property type="match status" value="1"/>
</dbReference>
<accession>A0AAW1IPP9</accession>
<comment type="similarity">
    <text evidence="3 8">Belongs to the DHNA family.</text>
</comment>
<dbReference type="Pfam" id="PF02152">
    <property type="entry name" value="FolB"/>
    <property type="match status" value="1"/>
</dbReference>
<comment type="pathway">
    <text evidence="2 8">Cofactor biosynthesis; tetrahydrofolate biosynthesis; 2-amino-4-hydroxy-6-hydroxymethyl-7,8-dihydropteridine diphosphate from 7,8-dihydroneopterin triphosphate: step 3/4.</text>
</comment>
<evidence type="ECO:0000256" key="8">
    <source>
        <dbReference type="RuleBase" id="RU362079"/>
    </source>
</evidence>
<dbReference type="CDD" id="cd00534">
    <property type="entry name" value="DHNA_DHNTPE"/>
    <property type="match status" value="1"/>
</dbReference>
<keyword evidence="11" id="KW-1185">Reference proteome</keyword>
<evidence type="ECO:0000256" key="2">
    <source>
        <dbReference type="ARBA" id="ARBA00005013"/>
    </source>
</evidence>
<evidence type="ECO:0000256" key="6">
    <source>
        <dbReference type="ARBA" id="ARBA00055579"/>
    </source>
</evidence>
<gene>
    <name evidence="10" type="ORF">RND81_09G198000</name>
</gene>
<comment type="subunit">
    <text evidence="7">Homooctamer. Forms a hollow cylinder assembled from two ring-shaped tetramers.</text>
</comment>
<dbReference type="NCBIfam" id="TIGR00526">
    <property type="entry name" value="folB_dom"/>
    <property type="match status" value="1"/>
</dbReference>
<evidence type="ECO:0000256" key="3">
    <source>
        <dbReference type="ARBA" id="ARBA00005708"/>
    </source>
</evidence>
<keyword evidence="5 8" id="KW-0456">Lyase</keyword>
<keyword evidence="4 8" id="KW-0289">Folate biosynthesis</keyword>
<comment type="caution">
    <text evidence="10">The sequence shown here is derived from an EMBL/GenBank/DDBJ whole genome shotgun (WGS) entry which is preliminary data.</text>
</comment>
<comment type="catalytic activity">
    <reaction evidence="1 8">
        <text>7,8-dihydroneopterin = 6-hydroxymethyl-7,8-dihydropterin + glycolaldehyde</text>
        <dbReference type="Rhea" id="RHEA:10540"/>
        <dbReference type="ChEBI" id="CHEBI:17001"/>
        <dbReference type="ChEBI" id="CHEBI:17071"/>
        <dbReference type="ChEBI" id="CHEBI:44841"/>
        <dbReference type="EC" id="4.1.2.25"/>
    </reaction>
</comment>
<evidence type="ECO:0000313" key="10">
    <source>
        <dbReference type="EMBL" id="KAK9691458.1"/>
    </source>
</evidence>
<dbReference type="InterPro" id="IPR043133">
    <property type="entry name" value="GTP-CH-I_C/QueF"/>
</dbReference>
<dbReference type="EMBL" id="JBDFQZ010000009">
    <property type="protein sequence ID" value="KAK9691458.1"/>
    <property type="molecule type" value="Genomic_DNA"/>
</dbReference>
<dbReference type="GO" id="GO:0004150">
    <property type="term" value="F:dihydroneopterin aldolase activity"/>
    <property type="evidence" value="ECO:0007669"/>
    <property type="project" value="UniProtKB-UniRule"/>
</dbReference>
<evidence type="ECO:0000256" key="1">
    <source>
        <dbReference type="ARBA" id="ARBA00001353"/>
    </source>
</evidence>
<dbReference type="SUPFAM" id="SSF55620">
    <property type="entry name" value="Tetrahydrobiopterin biosynthesis enzymes-like"/>
    <property type="match status" value="1"/>
</dbReference>
<evidence type="ECO:0000313" key="11">
    <source>
        <dbReference type="Proteomes" id="UP001443914"/>
    </source>
</evidence>
<dbReference type="Gene3D" id="3.30.1130.10">
    <property type="match status" value="1"/>
</dbReference>
<dbReference type="GO" id="GO:0046656">
    <property type="term" value="P:folic acid biosynthetic process"/>
    <property type="evidence" value="ECO:0007669"/>
    <property type="project" value="UniProtKB-UniRule"/>
</dbReference>
<organism evidence="10 11">
    <name type="scientific">Saponaria officinalis</name>
    <name type="common">Common soapwort</name>
    <name type="synonym">Lychnis saponaria</name>
    <dbReference type="NCBI Taxonomy" id="3572"/>
    <lineage>
        <taxon>Eukaryota</taxon>
        <taxon>Viridiplantae</taxon>
        <taxon>Streptophyta</taxon>
        <taxon>Embryophyta</taxon>
        <taxon>Tracheophyta</taxon>
        <taxon>Spermatophyta</taxon>
        <taxon>Magnoliopsida</taxon>
        <taxon>eudicotyledons</taxon>
        <taxon>Gunneridae</taxon>
        <taxon>Pentapetalae</taxon>
        <taxon>Caryophyllales</taxon>
        <taxon>Caryophyllaceae</taxon>
        <taxon>Caryophylleae</taxon>
        <taxon>Saponaria</taxon>
    </lineage>
</organism>
<evidence type="ECO:0000256" key="7">
    <source>
        <dbReference type="ARBA" id="ARBA00063311"/>
    </source>
</evidence>
<evidence type="ECO:0000256" key="5">
    <source>
        <dbReference type="ARBA" id="ARBA00023239"/>
    </source>
</evidence>
<name>A0AAW1IPP9_SAPOF</name>
<comment type="function">
    <text evidence="6">Catalyzes the conversion of 7,8-dihydroneopterin into 6-hydroxymethyl-7,8-dihydropterin, a biosynthetic precursor of the vitamin tetrahydrofolate. Can use L-threo-dihydroneopterin and D-erythro-dihydroneopterin as substrates for the formation of 6-hydroxymethyldihydropterin, but it can also catalyze the epimerization of carbon 2' of dihydroneopterin and dihydromonapterin.</text>
</comment>
<dbReference type="GO" id="GO:0005737">
    <property type="term" value="C:cytoplasm"/>
    <property type="evidence" value="ECO:0007669"/>
    <property type="project" value="TreeGrafter"/>
</dbReference>
<dbReference type="Proteomes" id="UP001443914">
    <property type="component" value="Unassembled WGS sequence"/>
</dbReference>
<dbReference type="AlphaFoldDB" id="A0AAW1IPP9"/>
<proteinExistence type="inferred from homology"/>
<dbReference type="GO" id="GO:0046654">
    <property type="term" value="P:tetrahydrofolate biosynthetic process"/>
    <property type="evidence" value="ECO:0007669"/>
    <property type="project" value="UniProtKB-UniRule"/>
</dbReference>
<evidence type="ECO:0000256" key="4">
    <source>
        <dbReference type="ARBA" id="ARBA00022909"/>
    </source>
</evidence>